<keyword evidence="2" id="KW-1185">Reference proteome</keyword>
<dbReference type="CDD" id="cd06325">
    <property type="entry name" value="PBP1_ABC_unchar_transporter"/>
    <property type="match status" value="1"/>
</dbReference>
<dbReference type="Proteomes" id="UP001385892">
    <property type="component" value="Unassembled WGS sequence"/>
</dbReference>
<evidence type="ECO:0000313" key="2">
    <source>
        <dbReference type="Proteomes" id="UP001385892"/>
    </source>
</evidence>
<comment type="caution">
    <text evidence="1">The sequence shown here is derived from an EMBL/GenBank/DDBJ whole genome shotgun (WGS) entry which is preliminary data.</text>
</comment>
<dbReference type="RefSeq" id="WP_340348167.1">
    <property type="nucleotide sequence ID" value="NZ_JBBKZT010000034.1"/>
</dbReference>
<protein>
    <submittedName>
        <fullName evidence="1">ABC transporter substrate-binding protein</fullName>
    </submittedName>
</protein>
<evidence type="ECO:0000313" key="1">
    <source>
        <dbReference type="EMBL" id="MEJ8852256.1"/>
    </source>
</evidence>
<proteinExistence type="predicted"/>
<accession>A0ABU8WXL4</accession>
<organism evidence="1 2">
    <name type="scientific">Variovorax rhizosphaerae</name>
    <dbReference type="NCBI Taxonomy" id="1836200"/>
    <lineage>
        <taxon>Bacteria</taxon>
        <taxon>Pseudomonadati</taxon>
        <taxon>Pseudomonadota</taxon>
        <taxon>Betaproteobacteria</taxon>
        <taxon>Burkholderiales</taxon>
        <taxon>Comamonadaceae</taxon>
        <taxon>Variovorax</taxon>
    </lineage>
</organism>
<dbReference type="Gene3D" id="3.40.50.2300">
    <property type="match status" value="2"/>
</dbReference>
<dbReference type="PANTHER" id="PTHR35271">
    <property type="entry name" value="ABC TRANSPORTER, SUBSTRATE-BINDING LIPOPROTEIN-RELATED"/>
    <property type="match status" value="1"/>
</dbReference>
<dbReference type="EMBL" id="JBBKZT010000034">
    <property type="protein sequence ID" value="MEJ8852256.1"/>
    <property type="molecule type" value="Genomic_DNA"/>
</dbReference>
<dbReference type="InterPro" id="IPR007487">
    <property type="entry name" value="ABC_transpt-TYRBP-like"/>
</dbReference>
<gene>
    <name evidence="1" type="ORF">WKW82_36900</name>
</gene>
<reference evidence="1 2" key="1">
    <citation type="submission" date="2024-03" db="EMBL/GenBank/DDBJ databases">
        <title>Novel species of the genus Variovorax.</title>
        <authorList>
            <person name="Liu Q."/>
            <person name="Xin Y.-H."/>
        </authorList>
    </citation>
    <scope>NUCLEOTIDE SEQUENCE [LARGE SCALE GENOMIC DNA]</scope>
    <source>
        <strain evidence="1 2">KACC 18900</strain>
    </source>
</reference>
<dbReference type="PANTHER" id="PTHR35271:SF1">
    <property type="entry name" value="ABC TRANSPORTER, SUBSTRATE-BINDING LIPOPROTEIN"/>
    <property type="match status" value="1"/>
</dbReference>
<sequence length="342" mass="36800">MSTRRTLICSIAVALLAAGRASRGQAPGKVYRIGWLSSGSWAGTQPLEVFNQGMLELGWVEGRHYTVDNRYTGGYSERVLALAADLVKSKCDLLVGSGSPHTAALKNATATIPILFYYVGDPVGSGFVASLARPGGNVTGRGGLSPGVHAKQLELLKEVVPKASRIANLFNPTLPLHAAIAAEVEPAARGLGVTLRPIELRSPDDIDVAFATLAREPVDALLIFGQGFLYPHGARVARLTVEQRLPAINPSVELAREGVLMSYASNLLDDVRRMPYFADRVLKGTKPAELPVEQPSKFYLTINQKTAKAIGLTMPQGWRRYRSASIRWRGRGFVSALMVLGG</sequence>
<dbReference type="Pfam" id="PF04392">
    <property type="entry name" value="ABC_sub_bind"/>
    <property type="match status" value="1"/>
</dbReference>
<name>A0ABU8WXL4_9BURK</name>